<dbReference type="InterPro" id="IPR016181">
    <property type="entry name" value="Acyl_CoA_acyltransferase"/>
</dbReference>
<dbReference type="RefSeq" id="WP_089835572.1">
    <property type="nucleotide sequence ID" value="NZ_FNBN01000007.1"/>
</dbReference>
<dbReference type="SUPFAM" id="SSF55729">
    <property type="entry name" value="Acyl-CoA N-acyltransferases (Nat)"/>
    <property type="match status" value="1"/>
</dbReference>
<feature type="domain" description="N-acetyltransferase" evidence="3">
    <location>
        <begin position="1"/>
        <end position="158"/>
    </location>
</feature>
<sequence>MQIISMQAAHWEQVKTIYESGIATGNATFQTSAPSWEEWDKAHIQHCRLVAVENDTVLGWAALTPVSGRCVYAGVAEVSVYVAEAARGKGTGSKLMQALISESEGNGFWTLQAGIFPENTASIRLHEQHGFRQVGYREKIGQMNGIWRNTVLMERRSNVVGV</sequence>
<dbReference type="EMBL" id="FNBN01000007">
    <property type="protein sequence ID" value="SDG87186.1"/>
    <property type="molecule type" value="Genomic_DNA"/>
</dbReference>
<proteinExistence type="predicted"/>
<dbReference type="PANTHER" id="PTHR43072">
    <property type="entry name" value="N-ACETYLTRANSFERASE"/>
    <property type="match status" value="1"/>
</dbReference>
<name>A0A1G7XSW6_CHIFI</name>
<evidence type="ECO:0000259" key="3">
    <source>
        <dbReference type="PROSITE" id="PS51186"/>
    </source>
</evidence>
<accession>A0A1G7XSW6</accession>
<dbReference type="Proteomes" id="UP000199045">
    <property type="component" value="Unassembled WGS sequence"/>
</dbReference>
<protein>
    <submittedName>
        <fullName evidence="4">Phosphinothricin acetyltransferase</fullName>
    </submittedName>
</protein>
<evidence type="ECO:0000313" key="4">
    <source>
        <dbReference type="EMBL" id="SDG87186.1"/>
    </source>
</evidence>
<dbReference type="GO" id="GO:0016747">
    <property type="term" value="F:acyltransferase activity, transferring groups other than amino-acyl groups"/>
    <property type="evidence" value="ECO:0007669"/>
    <property type="project" value="InterPro"/>
</dbReference>
<dbReference type="STRING" id="104663.SAMN04488121_10763"/>
<gene>
    <name evidence="4" type="ORF">SAMN04488121_10763</name>
</gene>
<dbReference type="PANTHER" id="PTHR43072:SF23">
    <property type="entry name" value="UPF0039 PROTEIN C11D3.02C"/>
    <property type="match status" value="1"/>
</dbReference>
<dbReference type="OrthoDB" id="9799096at2"/>
<evidence type="ECO:0000313" key="5">
    <source>
        <dbReference type="Proteomes" id="UP000199045"/>
    </source>
</evidence>
<organism evidence="4 5">
    <name type="scientific">Chitinophaga filiformis</name>
    <name type="common">Myxococcus filiformis</name>
    <name type="synonym">Flexibacter filiformis</name>
    <dbReference type="NCBI Taxonomy" id="104663"/>
    <lineage>
        <taxon>Bacteria</taxon>
        <taxon>Pseudomonadati</taxon>
        <taxon>Bacteroidota</taxon>
        <taxon>Chitinophagia</taxon>
        <taxon>Chitinophagales</taxon>
        <taxon>Chitinophagaceae</taxon>
        <taxon>Chitinophaga</taxon>
    </lineage>
</organism>
<dbReference type="AlphaFoldDB" id="A0A1G7XSW6"/>
<evidence type="ECO:0000256" key="1">
    <source>
        <dbReference type="ARBA" id="ARBA00022679"/>
    </source>
</evidence>
<keyword evidence="2" id="KW-0012">Acyltransferase</keyword>
<keyword evidence="1 4" id="KW-0808">Transferase</keyword>
<dbReference type="Gene3D" id="3.40.630.30">
    <property type="match status" value="1"/>
</dbReference>
<dbReference type="CDD" id="cd04301">
    <property type="entry name" value="NAT_SF"/>
    <property type="match status" value="1"/>
</dbReference>
<evidence type="ECO:0000256" key="2">
    <source>
        <dbReference type="ARBA" id="ARBA00023315"/>
    </source>
</evidence>
<dbReference type="PROSITE" id="PS51186">
    <property type="entry name" value="GNAT"/>
    <property type="match status" value="1"/>
</dbReference>
<dbReference type="InterPro" id="IPR000182">
    <property type="entry name" value="GNAT_dom"/>
</dbReference>
<dbReference type="Pfam" id="PF00583">
    <property type="entry name" value="Acetyltransf_1"/>
    <property type="match status" value="1"/>
</dbReference>
<reference evidence="5" key="1">
    <citation type="submission" date="2016-10" db="EMBL/GenBank/DDBJ databases">
        <authorList>
            <person name="Varghese N."/>
            <person name="Submissions S."/>
        </authorList>
    </citation>
    <scope>NUCLEOTIDE SEQUENCE [LARGE SCALE GENOMIC DNA]</scope>
    <source>
        <strain evidence="5">DSM 527</strain>
    </source>
</reference>